<dbReference type="PROSITE" id="PS51257">
    <property type="entry name" value="PROKAR_LIPOPROTEIN"/>
    <property type="match status" value="1"/>
</dbReference>
<evidence type="ECO:0000313" key="3">
    <source>
        <dbReference type="Proteomes" id="UP000245466"/>
    </source>
</evidence>
<proteinExistence type="predicted"/>
<comment type="caution">
    <text evidence="2">The sequence shown here is derived from an EMBL/GenBank/DDBJ whole genome shotgun (WGS) entry which is preliminary data.</text>
</comment>
<feature type="chain" id="PRO_5015569283" evidence="1">
    <location>
        <begin position="20"/>
        <end position="199"/>
    </location>
</feature>
<organism evidence="2 3">
    <name type="scientific">Pontibacter virosus</name>
    <dbReference type="NCBI Taxonomy" id="1765052"/>
    <lineage>
        <taxon>Bacteria</taxon>
        <taxon>Pseudomonadati</taxon>
        <taxon>Bacteroidota</taxon>
        <taxon>Cytophagia</taxon>
        <taxon>Cytophagales</taxon>
        <taxon>Hymenobacteraceae</taxon>
        <taxon>Pontibacter</taxon>
    </lineage>
</organism>
<dbReference type="AlphaFoldDB" id="A0A2U1AWD9"/>
<feature type="signal peptide" evidence="1">
    <location>
        <begin position="1"/>
        <end position="19"/>
    </location>
</feature>
<protein>
    <submittedName>
        <fullName evidence="2">Uncharacterized protein</fullName>
    </submittedName>
</protein>
<gene>
    <name evidence="2" type="ORF">C8E01_10685</name>
</gene>
<evidence type="ECO:0000313" key="2">
    <source>
        <dbReference type="EMBL" id="PVY40744.1"/>
    </source>
</evidence>
<sequence length="199" mass="22366">MKKIILSTWLLVIAFFSVSCDKQDDESTTIVPKVEASMERSFHYLESEEEEKAVYSLTLKEMQLLSDEHKLQIDFAPSRPAGNDAVVFSIKQADLLNGYIGTYPIRSLSNNKKGRADITYYHYYNKTSKSALFSSGNRMDGQIEIKAYNATTGLASGNFEVTISNVTDPTSYEDNPIKPRKCNITLKGSFKNLKLVDAH</sequence>
<keyword evidence="1" id="KW-0732">Signal</keyword>
<dbReference type="Proteomes" id="UP000245466">
    <property type="component" value="Unassembled WGS sequence"/>
</dbReference>
<dbReference type="OrthoDB" id="850811at2"/>
<name>A0A2U1AWD9_9BACT</name>
<dbReference type="EMBL" id="QEKI01000006">
    <property type="protein sequence ID" value="PVY40744.1"/>
    <property type="molecule type" value="Genomic_DNA"/>
</dbReference>
<evidence type="ECO:0000256" key="1">
    <source>
        <dbReference type="SAM" id="SignalP"/>
    </source>
</evidence>
<reference evidence="2 3" key="1">
    <citation type="submission" date="2018-04" db="EMBL/GenBank/DDBJ databases">
        <title>Genomic Encyclopedia of Type Strains, Phase IV (KMG-IV): sequencing the most valuable type-strain genomes for metagenomic binning, comparative biology and taxonomic classification.</title>
        <authorList>
            <person name="Goeker M."/>
        </authorList>
    </citation>
    <scope>NUCLEOTIDE SEQUENCE [LARGE SCALE GENOMIC DNA]</scope>
    <source>
        <strain evidence="2 3">DSM 100231</strain>
    </source>
</reference>
<keyword evidence="3" id="KW-1185">Reference proteome</keyword>
<dbReference type="RefSeq" id="WP_116543486.1">
    <property type="nucleotide sequence ID" value="NZ_QEKI01000006.1"/>
</dbReference>
<accession>A0A2U1AWD9</accession>